<protein>
    <recommendedName>
        <fullName evidence="4">MORN repeat-containing protein 3</fullName>
    </recommendedName>
</protein>
<dbReference type="PANTHER" id="PTHR46511">
    <property type="entry name" value="MORN REPEAT-CONTAINING PROTEIN 3"/>
    <property type="match status" value="1"/>
</dbReference>
<keyword evidence="2" id="KW-0677">Repeat</keyword>
<comment type="function">
    <text evidence="5">Assembles a suppression complex (suppresome) by tethering SIRT1 and MDM2 to regulate composite modifications of p53/TP53. Confers both deacetylation-mediated functional inactivation, by SIRT1, and ubiquitination-dependent degradation, by MDM2, of p53/TP53, promoting a proliferative and cell survival behaviors. May play a role in the regulation of spermatogenesis.</text>
</comment>
<dbReference type="SUPFAM" id="SSF82185">
    <property type="entry name" value="Histone H3 K4-specific methyltransferase SET7/9 N-terminal domain"/>
    <property type="match status" value="1"/>
</dbReference>
<evidence type="ECO:0000256" key="4">
    <source>
        <dbReference type="ARBA" id="ARBA00039854"/>
    </source>
</evidence>
<sequence length="275" mass="31641">MPHIKTSKKSLPVSTLLDIKSQKCGLRHTVYSVSGNEYTGEWQNNKKHGEILGYSFHLTTEMSVNAWPLIITYICYIIDNFLFFFQGKGTQVWKKSGAIYNGEWKFGKRDGHGTYSVLLPESKAYARKYCGGWRNGKKHGYGTYFYNNSSLYEGEWSEDQRSGWGRMYYENGNIYEGEWMKDKNHGHGIIRFSNGNWYEGTWQDGKKNGNGKFYYSDKGQLYVGFWVAGVAKCGTLTDFGRDEAPAPAKYPIPKLHLVDMELVLREAKSAYLDQY</sequence>
<reference evidence="7" key="2">
    <citation type="submission" date="2025-08" db="UniProtKB">
        <authorList>
            <consortium name="Ensembl"/>
        </authorList>
    </citation>
    <scope>IDENTIFICATION</scope>
</reference>
<dbReference type="GO" id="GO:0001669">
    <property type="term" value="C:acrosomal vesicle"/>
    <property type="evidence" value="ECO:0007669"/>
    <property type="project" value="UniProtKB-SubCell"/>
</dbReference>
<dbReference type="Proteomes" id="UP000265080">
    <property type="component" value="Chromosome 16"/>
</dbReference>
<dbReference type="PANTHER" id="PTHR46511:SF1">
    <property type="entry name" value="MORN REPEAT-CONTAINING PROTEIN 3"/>
    <property type="match status" value="1"/>
</dbReference>
<evidence type="ECO:0000256" key="2">
    <source>
        <dbReference type="ARBA" id="ARBA00022737"/>
    </source>
</evidence>
<proteinExistence type="predicted"/>
<organism evidence="7 8">
    <name type="scientific">Amphiprion percula</name>
    <name type="common">Orange clownfish</name>
    <name type="synonym">Lutjanus percula</name>
    <dbReference type="NCBI Taxonomy" id="161767"/>
    <lineage>
        <taxon>Eukaryota</taxon>
        <taxon>Metazoa</taxon>
        <taxon>Chordata</taxon>
        <taxon>Craniata</taxon>
        <taxon>Vertebrata</taxon>
        <taxon>Euteleostomi</taxon>
        <taxon>Actinopterygii</taxon>
        <taxon>Neopterygii</taxon>
        <taxon>Teleostei</taxon>
        <taxon>Neoteleostei</taxon>
        <taxon>Acanthomorphata</taxon>
        <taxon>Ovalentaria</taxon>
        <taxon>Pomacentridae</taxon>
        <taxon>Amphiprion</taxon>
    </lineage>
</organism>
<evidence type="ECO:0000313" key="8">
    <source>
        <dbReference type="Proteomes" id="UP000265080"/>
    </source>
</evidence>
<evidence type="ECO:0000256" key="6">
    <source>
        <dbReference type="SAM" id="Phobius"/>
    </source>
</evidence>
<dbReference type="Ensembl" id="ENSAPET00000015326.1">
    <property type="protein sequence ID" value="ENSAPEP00000014936.1"/>
    <property type="gene ID" value="ENSAPEG00000010650.1"/>
</dbReference>
<comment type="subcellular location">
    <subcellularLocation>
        <location evidence="1">Cytoplasmic vesicle</location>
        <location evidence="1">Secretory vesicle</location>
        <location evidence="1">Acrosome</location>
    </subcellularLocation>
</comment>
<feature type="transmembrane region" description="Helical" evidence="6">
    <location>
        <begin position="66"/>
        <end position="85"/>
    </location>
</feature>
<dbReference type="InterPro" id="IPR003409">
    <property type="entry name" value="MORN"/>
</dbReference>
<keyword evidence="6" id="KW-0472">Membrane</keyword>
<reference evidence="7 8" key="1">
    <citation type="submission" date="2018-03" db="EMBL/GenBank/DDBJ databases">
        <title>Finding Nemo's genes: A chromosome-scale reference assembly of the genome of the orange clownfish Amphiprion percula.</title>
        <authorList>
            <person name="Lehmann R."/>
        </authorList>
    </citation>
    <scope>NUCLEOTIDE SEQUENCE</scope>
</reference>
<reference evidence="7" key="3">
    <citation type="submission" date="2025-09" db="UniProtKB">
        <authorList>
            <consortium name="Ensembl"/>
        </authorList>
    </citation>
    <scope>IDENTIFICATION</scope>
</reference>
<name>A0A3P8ST48_AMPPE</name>
<dbReference type="GeneTree" id="ENSGT00940000159285"/>
<dbReference type="SMART" id="SM00698">
    <property type="entry name" value="MORN"/>
    <property type="match status" value="6"/>
</dbReference>
<keyword evidence="6" id="KW-1133">Transmembrane helix</keyword>
<keyword evidence="6" id="KW-0812">Transmembrane</keyword>
<dbReference type="Pfam" id="PF02493">
    <property type="entry name" value="MORN"/>
    <property type="match status" value="6"/>
</dbReference>
<accession>A0A3P8ST48</accession>
<keyword evidence="3" id="KW-0968">Cytoplasmic vesicle</keyword>
<evidence type="ECO:0000313" key="7">
    <source>
        <dbReference type="Ensembl" id="ENSAPEP00000014936.1"/>
    </source>
</evidence>
<keyword evidence="8" id="KW-1185">Reference proteome</keyword>
<dbReference type="Gene3D" id="2.20.110.10">
    <property type="entry name" value="Histone H3 K4-specific methyltransferase SET7/9 N-terminal domain"/>
    <property type="match status" value="2"/>
</dbReference>
<dbReference type="STRING" id="161767.ENSAPEP00000014936"/>
<evidence type="ECO:0000256" key="1">
    <source>
        <dbReference type="ARBA" id="ARBA00004218"/>
    </source>
</evidence>
<dbReference type="AlphaFoldDB" id="A0A3P8ST48"/>
<dbReference type="InterPro" id="IPR052472">
    <property type="entry name" value="MORN3"/>
</dbReference>
<evidence type="ECO:0000256" key="5">
    <source>
        <dbReference type="ARBA" id="ARBA00045851"/>
    </source>
</evidence>
<evidence type="ECO:0000256" key="3">
    <source>
        <dbReference type="ARBA" id="ARBA00023329"/>
    </source>
</evidence>